<keyword evidence="15" id="KW-1185">Reference proteome</keyword>
<gene>
    <name evidence="14" type="ORF">EJ03DRAFT_268041</name>
</gene>
<protein>
    <recommendedName>
        <fullName evidence="4">N-acetylgalactosaminide beta-1,3-galactosyltransferase</fullName>
        <ecNumber evidence="4">2.4.1.122</ecNumber>
    </recommendedName>
</protein>
<evidence type="ECO:0000313" key="15">
    <source>
        <dbReference type="Proteomes" id="UP000799436"/>
    </source>
</evidence>
<proteinExistence type="inferred from homology"/>
<keyword evidence="9" id="KW-0735">Signal-anchor</keyword>
<keyword evidence="11" id="KW-0472">Membrane</keyword>
<accession>A0A6G1LFM3</accession>
<evidence type="ECO:0000256" key="10">
    <source>
        <dbReference type="ARBA" id="ARBA00022989"/>
    </source>
</evidence>
<evidence type="ECO:0000256" key="4">
    <source>
        <dbReference type="ARBA" id="ARBA00012557"/>
    </source>
</evidence>
<evidence type="ECO:0000259" key="13">
    <source>
        <dbReference type="Pfam" id="PF02434"/>
    </source>
</evidence>
<sequence length="437" mass="49565">MAEFQEVLEEVDEKSKLFAHKDQDDEEQYAGSSGLETLPCLGLEGAHDVVLIIKTGSTEAMEKLPVHFQTTLNCYKHHLIFSDFSEILEGHAIHDALDQVTEEIRLGDQAFELWRRLQDGGRHVLDQSDLSTNDKGDPESPYGNMNNGGWRLDKMKNVPMIGKTLEQVPNAKWYVFTDADTYIVQSNLLQWTRQLNHKDLVYMGNPTVINDQLFAHGGSGYILSSAAMYAATAEYEQNQEYWDRNAAGHWAVDCVLGTLLQKVGAELIWAFPIVQRGDPTRRDWQEIGYDKKLWCYPSVSYHHVKPETIISLFNFEQSWIAADENADNASPMRHSDVFKMLIQPQLSYEKSDWDNASDLSQEGQEVDSALGCRALCEDIRNCFQYSYKEGVCKTATTPKLGARSEEGRIVSGWMLGRIHRLAQELNWCGGQGEWILG</sequence>
<evidence type="ECO:0000256" key="7">
    <source>
        <dbReference type="ARBA" id="ARBA00022692"/>
    </source>
</evidence>
<evidence type="ECO:0000313" key="14">
    <source>
        <dbReference type="EMBL" id="KAF2771665.1"/>
    </source>
</evidence>
<feature type="domain" description="Fringe-like glycosyltransferase" evidence="13">
    <location>
        <begin position="170"/>
        <end position="268"/>
    </location>
</feature>
<dbReference type="AlphaFoldDB" id="A0A6G1LFM3"/>
<comment type="subcellular location">
    <subcellularLocation>
        <location evidence="1">Membrane</location>
        <topology evidence="1">Single-pass type II membrane protein</topology>
    </subcellularLocation>
</comment>
<feature type="compositionally biased region" description="Basic and acidic residues" evidence="12">
    <location>
        <begin position="125"/>
        <end position="138"/>
    </location>
</feature>
<evidence type="ECO:0000256" key="5">
    <source>
        <dbReference type="ARBA" id="ARBA00022676"/>
    </source>
</evidence>
<dbReference type="EMBL" id="ML995818">
    <property type="protein sequence ID" value="KAF2771665.1"/>
    <property type="molecule type" value="Genomic_DNA"/>
</dbReference>
<organism evidence="14 15">
    <name type="scientific">Teratosphaeria nubilosa</name>
    <dbReference type="NCBI Taxonomy" id="161662"/>
    <lineage>
        <taxon>Eukaryota</taxon>
        <taxon>Fungi</taxon>
        <taxon>Dikarya</taxon>
        <taxon>Ascomycota</taxon>
        <taxon>Pezizomycotina</taxon>
        <taxon>Dothideomycetes</taxon>
        <taxon>Dothideomycetidae</taxon>
        <taxon>Mycosphaerellales</taxon>
        <taxon>Teratosphaeriaceae</taxon>
        <taxon>Teratosphaeria</taxon>
    </lineage>
</organism>
<comment type="pathway">
    <text evidence="2">Protein modification; protein glycosylation.</text>
</comment>
<evidence type="ECO:0000256" key="9">
    <source>
        <dbReference type="ARBA" id="ARBA00022968"/>
    </source>
</evidence>
<dbReference type="EC" id="2.4.1.122" evidence="4"/>
<reference evidence="14" key="1">
    <citation type="journal article" date="2020" name="Stud. Mycol.">
        <title>101 Dothideomycetes genomes: a test case for predicting lifestyles and emergence of pathogens.</title>
        <authorList>
            <person name="Haridas S."/>
            <person name="Albert R."/>
            <person name="Binder M."/>
            <person name="Bloem J."/>
            <person name="Labutti K."/>
            <person name="Salamov A."/>
            <person name="Andreopoulos B."/>
            <person name="Baker S."/>
            <person name="Barry K."/>
            <person name="Bills G."/>
            <person name="Bluhm B."/>
            <person name="Cannon C."/>
            <person name="Castanera R."/>
            <person name="Culley D."/>
            <person name="Daum C."/>
            <person name="Ezra D."/>
            <person name="Gonzalez J."/>
            <person name="Henrissat B."/>
            <person name="Kuo A."/>
            <person name="Liang C."/>
            <person name="Lipzen A."/>
            <person name="Lutzoni F."/>
            <person name="Magnuson J."/>
            <person name="Mondo S."/>
            <person name="Nolan M."/>
            <person name="Ohm R."/>
            <person name="Pangilinan J."/>
            <person name="Park H.-J."/>
            <person name="Ramirez L."/>
            <person name="Alfaro M."/>
            <person name="Sun H."/>
            <person name="Tritt A."/>
            <person name="Yoshinaga Y."/>
            <person name="Zwiers L.-H."/>
            <person name="Turgeon B."/>
            <person name="Goodwin S."/>
            <person name="Spatafora J."/>
            <person name="Crous P."/>
            <person name="Grigoriev I."/>
        </authorList>
    </citation>
    <scope>NUCLEOTIDE SEQUENCE</scope>
    <source>
        <strain evidence="14">CBS 116005</strain>
    </source>
</reference>
<comment type="similarity">
    <text evidence="3">Belongs to the glycosyltransferase 31 family. Beta3-Gal-T subfamily.</text>
</comment>
<dbReference type="OrthoDB" id="414175at2759"/>
<keyword evidence="7" id="KW-0812">Transmembrane</keyword>
<keyword evidence="5" id="KW-0328">Glycosyltransferase</keyword>
<name>A0A6G1LFM3_9PEZI</name>
<dbReference type="PANTHER" id="PTHR23033">
    <property type="entry name" value="BETA1,3-GALACTOSYLTRANSFERASE"/>
    <property type="match status" value="1"/>
</dbReference>
<keyword evidence="10" id="KW-1133">Transmembrane helix</keyword>
<dbReference type="InterPro" id="IPR026050">
    <property type="entry name" value="C1GALT1/C1GALT1_chp1"/>
</dbReference>
<dbReference type="Gene3D" id="3.90.550.50">
    <property type="match status" value="1"/>
</dbReference>
<dbReference type="Proteomes" id="UP000799436">
    <property type="component" value="Unassembled WGS sequence"/>
</dbReference>
<evidence type="ECO:0000256" key="3">
    <source>
        <dbReference type="ARBA" id="ARBA00006462"/>
    </source>
</evidence>
<evidence type="ECO:0000256" key="11">
    <source>
        <dbReference type="ARBA" id="ARBA00023136"/>
    </source>
</evidence>
<evidence type="ECO:0000256" key="8">
    <source>
        <dbReference type="ARBA" id="ARBA00022741"/>
    </source>
</evidence>
<evidence type="ECO:0000256" key="6">
    <source>
        <dbReference type="ARBA" id="ARBA00022679"/>
    </source>
</evidence>
<evidence type="ECO:0000256" key="1">
    <source>
        <dbReference type="ARBA" id="ARBA00004606"/>
    </source>
</evidence>
<keyword evidence="8" id="KW-0547">Nucleotide-binding</keyword>
<dbReference type="GO" id="GO:0016020">
    <property type="term" value="C:membrane"/>
    <property type="evidence" value="ECO:0007669"/>
    <property type="project" value="UniProtKB-SubCell"/>
</dbReference>
<evidence type="ECO:0000256" key="12">
    <source>
        <dbReference type="SAM" id="MobiDB-lite"/>
    </source>
</evidence>
<dbReference type="GO" id="GO:0016263">
    <property type="term" value="F:glycoprotein-N-acetylgalactosamine 3-beta-galactosyltransferase activity"/>
    <property type="evidence" value="ECO:0007669"/>
    <property type="project" value="UniProtKB-EC"/>
</dbReference>
<dbReference type="GO" id="GO:0000166">
    <property type="term" value="F:nucleotide binding"/>
    <property type="evidence" value="ECO:0007669"/>
    <property type="project" value="UniProtKB-KW"/>
</dbReference>
<dbReference type="InterPro" id="IPR003378">
    <property type="entry name" value="Fringe-like_glycosylTrfase"/>
</dbReference>
<evidence type="ECO:0000256" key="2">
    <source>
        <dbReference type="ARBA" id="ARBA00004922"/>
    </source>
</evidence>
<dbReference type="Pfam" id="PF02434">
    <property type="entry name" value="Fringe"/>
    <property type="match status" value="1"/>
</dbReference>
<keyword evidence="6" id="KW-0808">Transferase</keyword>
<dbReference type="Gene3D" id="3.50.4.10">
    <property type="entry name" value="Hepatocyte Growth Factor"/>
    <property type="match status" value="1"/>
</dbReference>
<dbReference type="PANTHER" id="PTHR23033:SF47">
    <property type="entry name" value="APPLE DOMAIN-CONTAINING PROTEIN-RELATED"/>
    <property type="match status" value="1"/>
</dbReference>
<feature type="region of interest" description="Disordered" evidence="12">
    <location>
        <begin position="125"/>
        <end position="148"/>
    </location>
</feature>